<feature type="compositionally biased region" description="Basic and acidic residues" evidence="4">
    <location>
        <begin position="102"/>
        <end position="112"/>
    </location>
</feature>
<feature type="compositionally biased region" description="Acidic residues" evidence="4">
    <location>
        <begin position="255"/>
        <end position="270"/>
    </location>
</feature>
<feature type="compositionally biased region" description="Basic residues" evidence="4">
    <location>
        <begin position="310"/>
        <end position="321"/>
    </location>
</feature>
<feature type="compositionally biased region" description="Basic and acidic residues" evidence="4">
    <location>
        <begin position="44"/>
        <end position="56"/>
    </location>
</feature>
<comment type="similarity">
    <text evidence="2">Belongs to the SURF6 family.</text>
</comment>
<dbReference type="RefSeq" id="XP_041407929.1">
    <property type="nucleotide sequence ID" value="XM_041551995.1"/>
</dbReference>
<dbReference type="Pfam" id="PF04935">
    <property type="entry name" value="SURF6"/>
    <property type="match status" value="1"/>
</dbReference>
<dbReference type="InterPro" id="IPR029190">
    <property type="entry name" value="Rrp14/SURF6_C"/>
</dbReference>
<dbReference type="InterPro" id="IPR007019">
    <property type="entry name" value="SURF6"/>
</dbReference>
<feature type="domain" description="Ribosomal RNA-processing protein 14/surfeit locus protein 6 C-terminal" evidence="5">
    <location>
        <begin position="236"/>
        <end position="429"/>
    </location>
</feature>
<feature type="region of interest" description="Disordered" evidence="4">
    <location>
        <begin position="420"/>
        <end position="460"/>
    </location>
</feature>
<dbReference type="AlphaFoldDB" id="A0A8H2VIC2"/>
<feature type="compositionally biased region" description="Basic residues" evidence="4">
    <location>
        <begin position="425"/>
        <end position="446"/>
    </location>
</feature>
<feature type="region of interest" description="Disordered" evidence="4">
    <location>
        <begin position="33"/>
        <end position="325"/>
    </location>
</feature>
<evidence type="ECO:0000259" key="5">
    <source>
        <dbReference type="Pfam" id="PF04935"/>
    </source>
</evidence>
<comment type="subcellular location">
    <subcellularLocation>
        <location evidence="1">Nucleus</location>
    </subcellularLocation>
</comment>
<dbReference type="PANTHER" id="PTHR14369:SF0">
    <property type="entry name" value="SURFEIT LOCUS PROTEIN 6"/>
    <property type="match status" value="1"/>
</dbReference>
<dbReference type="Pfam" id="PF15459">
    <property type="entry name" value="RRP14"/>
    <property type="match status" value="1"/>
</dbReference>
<evidence type="ECO:0000313" key="8">
    <source>
        <dbReference type="Proteomes" id="UP000644660"/>
    </source>
</evidence>
<dbReference type="GO" id="GO:0005730">
    <property type="term" value="C:nucleolus"/>
    <property type="evidence" value="ECO:0007669"/>
    <property type="project" value="TreeGrafter"/>
</dbReference>
<dbReference type="EMBL" id="CAEFZW010000008">
    <property type="protein sequence ID" value="CAB4256085.1"/>
    <property type="molecule type" value="Genomic_DNA"/>
</dbReference>
<feature type="domain" description="Ribosomal RNA-processing protein 14 N-terminal" evidence="6">
    <location>
        <begin position="8"/>
        <end position="57"/>
    </location>
</feature>
<name>A0A8H2VIC2_9SACH</name>
<dbReference type="Proteomes" id="UP000644660">
    <property type="component" value="Unassembled WGS sequence"/>
</dbReference>
<evidence type="ECO:0000313" key="7">
    <source>
        <dbReference type="EMBL" id="CAB4256085.1"/>
    </source>
</evidence>
<reference evidence="7 8" key="1">
    <citation type="submission" date="2020-05" db="EMBL/GenBank/DDBJ databases">
        <authorList>
            <person name="Casaregola S."/>
            <person name="Devillers H."/>
            <person name="Grondin C."/>
        </authorList>
    </citation>
    <scope>NUCLEOTIDE SEQUENCE [LARGE SCALE GENOMIC DNA]</scope>
    <source>
        <strain evidence="7 8">CLIB 1767</strain>
    </source>
</reference>
<feature type="compositionally biased region" description="Acidic residues" evidence="4">
    <location>
        <begin position="134"/>
        <end position="158"/>
    </location>
</feature>
<evidence type="ECO:0000256" key="4">
    <source>
        <dbReference type="SAM" id="MobiDB-lite"/>
    </source>
</evidence>
<keyword evidence="3" id="KW-0539">Nucleus</keyword>
<dbReference type="OrthoDB" id="444809at2759"/>
<organism evidence="7 8">
    <name type="scientific">Maudiozyma barnettii</name>
    <dbReference type="NCBI Taxonomy" id="61262"/>
    <lineage>
        <taxon>Eukaryota</taxon>
        <taxon>Fungi</taxon>
        <taxon>Dikarya</taxon>
        <taxon>Ascomycota</taxon>
        <taxon>Saccharomycotina</taxon>
        <taxon>Saccharomycetes</taxon>
        <taxon>Saccharomycetales</taxon>
        <taxon>Saccharomycetaceae</taxon>
        <taxon>Maudiozyma</taxon>
    </lineage>
</organism>
<dbReference type="InterPro" id="IPR029188">
    <property type="entry name" value="Rrp14_N"/>
</dbReference>
<sequence length="460" mass="53128">MSNSVEERLRANSNAFDGLLALIPAKYYYDEQTQDQWKAKKKSKDQARDDKAKKLDPNSQSEEVSTALDVMKKREVNAKPVVLPGQRMKEMKEAQRLAATVKSKESKAATKDDESEDDSEQSLHENESIKLIFDDEGNEIRDDDAAEEEQISSEDSDNDKEIEVKEQNFETDGEKHAAIKEAKTVEQKKITEEMKEKKQKNLDALRAKLQSKIQNMRNKRKAPGSKAQGAPASREAILKQRQNREESRKKRQLPEQDDNSDSDSSDEEDDHLSKKSKGNDKTDDINADGVIFQNIMFDDGDRATSDLQRIRRNGSGKKKGPAKKDLKAHLKILEDRKAKLESRDELDQIKQKEKDKWQRTLLQTEGVKIKDDERLLRKALKRKEAKKRKSSIEWRDRKQMVVDTKAERVKRREENLQIRKDNKGVKRSKQQKMKRKFKGVITPKKRAGFEGRLKSGKGRR</sequence>
<keyword evidence="8" id="KW-1185">Reference proteome</keyword>
<dbReference type="GO" id="GO:0042273">
    <property type="term" value="P:ribosomal large subunit biogenesis"/>
    <property type="evidence" value="ECO:0007669"/>
    <property type="project" value="TreeGrafter"/>
</dbReference>
<dbReference type="GO" id="GO:0003723">
    <property type="term" value="F:RNA binding"/>
    <property type="evidence" value="ECO:0007669"/>
    <property type="project" value="TreeGrafter"/>
</dbReference>
<comment type="caution">
    <text evidence="7">The sequence shown here is derived from an EMBL/GenBank/DDBJ whole genome shotgun (WGS) entry which is preliminary data.</text>
</comment>
<dbReference type="GO" id="GO:0003677">
    <property type="term" value="F:DNA binding"/>
    <property type="evidence" value="ECO:0007669"/>
    <property type="project" value="TreeGrafter"/>
</dbReference>
<feature type="compositionally biased region" description="Basic and acidic residues" evidence="4">
    <location>
        <begin position="271"/>
        <end position="284"/>
    </location>
</feature>
<feature type="compositionally biased region" description="Basic and acidic residues" evidence="4">
    <location>
        <begin position="236"/>
        <end position="254"/>
    </location>
</feature>
<dbReference type="GO" id="GO:0042274">
    <property type="term" value="P:ribosomal small subunit biogenesis"/>
    <property type="evidence" value="ECO:0007669"/>
    <property type="project" value="TreeGrafter"/>
</dbReference>
<protein>
    <submittedName>
        <fullName evidence="7">Similar to Saccharomyces cerevisiae YKL082C RRP14 Essential protein, constituent of 66S pre- ribosomal particles</fullName>
    </submittedName>
</protein>
<feature type="compositionally biased region" description="Basic and acidic residues" evidence="4">
    <location>
        <begin position="159"/>
        <end position="206"/>
    </location>
</feature>
<evidence type="ECO:0000256" key="3">
    <source>
        <dbReference type="ARBA" id="ARBA00023242"/>
    </source>
</evidence>
<evidence type="ECO:0000256" key="1">
    <source>
        <dbReference type="ARBA" id="ARBA00004123"/>
    </source>
</evidence>
<evidence type="ECO:0000259" key="6">
    <source>
        <dbReference type="Pfam" id="PF15459"/>
    </source>
</evidence>
<dbReference type="PANTHER" id="PTHR14369">
    <property type="entry name" value="SURFEIT LOCUS PROTEIN 6"/>
    <property type="match status" value="1"/>
</dbReference>
<evidence type="ECO:0000256" key="2">
    <source>
        <dbReference type="ARBA" id="ARBA00005904"/>
    </source>
</evidence>
<gene>
    <name evidence="7" type="ORF">KABA2_08S02904</name>
</gene>
<accession>A0A8H2VIC2</accession>
<dbReference type="GeneID" id="64859155"/>
<proteinExistence type="inferred from homology"/>